<evidence type="ECO:0000256" key="1">
    <source>
        <dbReference type="SAM" id="SignalP"/>
    </source>
</evidence>
<sequence length="82" mass="9114">MPEHLQLDLALITLLFALPVWHASAHEESCQNQNSLTYLEGVGRTDGEGIERTWSVLNPIAWATKEMVKGGPEGTPRAFYGY</sequence>
<protein>
    <submittedName>
        <fullName evidence="2">Uncharacterized protein</fullName>
    </submittedName>
</protein>
<feature type="signal peptide" evidence="1">
    <location>
        <begin position="1"/>
        <end position="25"/>
    </location>
</feature>
<name>A0AAD6SKM3_9AGAR</name>
<evidence type="ECO:0000313" key="3">
    <source>
        <dbReference type="Proteomes" id="UP001218188"/>
    </source>
</evidence>
<keyword evidence="3" id="KW-1185">Reference proteome</keyword>
<dbReference type="EMBL" id="JARJCM010000106">
    <property type="protein sequence ID" value="KAJ7029042.1"/>
    <property type="molecule type" value="Genomic_DNA"/>
</dbReference>
<dbReference type="Proteomes" id="UP001218188">
    <property type="component" value="Unassembled WGS sequence"/>
</dbReference>
<gene>
    <name evidence="2" type="ORF">C8F04DRAFT_963384</name>
</gene>
<comment type="caution">
    <text evidence="2">The sequence shown here is derived from an EMBL/GenBank/DDBJ whole genome shotgun (WGS) entry which is preliminary data.</text>
</comment>
<keyword evidence="1" id="KW-0732">Signal</keyword>
<accession>A0AAD6SKM3</accession>
<feature type="chain" id="PRO_5042135279" evidence="1">
    <location>
        <begin position="26"/>
        <end position="82"/>
    </location>
</feature>
<proteinExistence type="predicted"/>
<dbReference type="InterPro" id="IPR040521">
    <property type="entry name" value="KDZ"/>
</dbReference>
<organism evidence="2 3">
    <name type="scientific">Mycena alexandri</name>
    <dbReference type="NCBI Taxonomy" id="1745969"/>
    <lineage>
        <taxon>Eukaryota</taxon>
        <taxon>Fungi</taxon>
        <taxon>Dikarya</taxon>
        <taxon>Basidiomycota</taxon>
        <taxon>Agaricomycotina</taxon>
        <taxon>Agaricomycetes</taxon>
        <taxon>Agaricomycetidae</taxon>
        <taxon>Agaricales</taxon>
        <taxon>Marasmiineae</taxon>
        <taxon>Mycenaceae</taxon>
        <taxon>Mycena</taxon>
    </lineage>
</organism>
<evidence type="ECO:0000313" key="2">
    <source>
        <dbReference type="EMBL" id="KAJ7029042.1"/>
    </source>
</evidence>
<reference evidence="2" key="1">
    <citation type="submission" date="2023-03" db="EMBL/GenBank/DDBJ databases">
        <title>Massive genome expansion in bonnet fungi (Mycena s.s.) driven by repeated elements and novel gene families across ecological guilds.</title>
        <authorList>
            <consortium name="Lawrence Berkeley National Laboratory"/>
            <person name="Harder C.B."/>
            <person name="Miyauchi S."/>
            <person name="Viragh M."/>
            <person name="Kuo A."/>
            <person name="Thoen E."/>
            <person name="Andreopoulos B."/>
            <person name="Lu D."/>
            <person name="Skrede I."/>
            <person name="Drula E."/>
            <person name="Henrissat B."/>
            <person name="Morin E."/>
            <person name="Kohler A."/>
            <person name="Barry K."/>
            <person name="LaButti K."/>
            <person name="Morin E."/>
            <person name="Salamov A."/>
            <person name="Lipzen A."/>
            <person name="Mereny Z."/>
            <person name="Hegedus B."/>
            <person name="Baldrian P."/>
            <person name="Stursova M."/>
            <person name="Weitz H."/>
            <person name="Taylor A."/>
            <person name="Grigoriev I.V."/>
            <person name="Nagy L.G."/>
            <person name="Martin F."/>
            <person name="Kauserud H."/>
        </authorList>
    </citation>
    <scope>NUCLEOTIDE SEQUENCE</scope>
    <source>
        <strain evidence="2">CBHHK200</strain>
    </source>
</reference>
<dbReference type="Pfam" id="PF18758">
    <property type="entry name" value="KDZ"/>
    <property type="match status" value="1"/>
</dbReference>
<dbReference type="AlphaFoldDB" id="A0AAD6SKM3"/>